<organism evidence="3 4">
    <name type="scientific">Pyrococcus kukulkanii</name>
    <dbReference type="NCBI Taxonomy" id="1609559"/>
    <lineage>
        <taxon>Archaea</taxon>
        <taxon>Methanobacteriati</taxon>
        <taxon>Methanobacteriota</taxon>
        <taxon>Thermococci</taxon>
        <taxon>Thermococcales</taxon>
        <taxon>Thermococcaceae</taxon>
        <taxon>Pyrococcus</taxon>
    </lineage>
</organism>
<dbReference type="InterPro" id="IPR027417">
    <property type="entry name" value="P-loop_NTPase"/>
</dbReference>
<dbReference type="InterPro" id="IPR011335">
    <property type="entry name" value="Restrct_endonuc-II-like"/>
</dbReference>
<evidence type="ECO:0000259" key="2">
    <source>
        <dbReference type="Pfam" id="PF03008"/>
    </source>
</evidence>
<keyword evidence="3" id="KW-0067">ATP-binding</keyword>
<comment type="caution">
    <text evidence="3">The sequence shown here is derived from an EMBL/GenBank/DDBJ whole genome shotgun (WGS) entry which is preliminary data.</text>
</comment>
<sequence length="442" mass="52529">MKSRKFVNRENELETLNRLYGEDGFKLILVTGRRRIGKSRLVQEFIKDKDAIAVQFEKRVWKYNLRKFNVAISEYFNIPTPNFSTFYDAFKFIASQTEKRLIVFLDEFSYLLRYSDIEAEFQSIVDEVLQNSNLMLILSASSVRRGFFEYSAPLYGRSDAVINLQPLRFRHIFEWFPGISPEDAVKIYSVTSGIPRYLEFFRGNKVEEEIIENFFNPNSFLFREAKELLEEELREPETYYTILEAVAKGKTRVNEIAQYSFIEPKNTARYLRILEDIGILKREFPVCRKAKRGIYRFKDLYFAFWFRFVAPHFEEIESGFNEGAIEDFKAEFNDYLGFAFEEIARQVLIDLSREGKLPFRITKIGRWWHKEEEIDIVALNERERKVLFVEVKWKDLSGKEAERILKDLKRKSELLKLEGWEKHYGIMARRIEEKVGLALSII</sequence>
<dbReference type="InterPro" id="IPR036390">
    <property type="entry name" value="WH_DNA-bd_sf"/>
</dbReference>
<evidence type="ECO:0000259" key="1">
    <source>
        <dbReference type="Pfam" id="PF01637"/>
    </source>
</evidence>
<evidence type="ECO:0000313" key="4">
    <source>
        <dbReference type="Proteomes" id="UP001571980"/>
    </source>
</evidence>
<dbReference type="Gene3D" id="3.40.50.300">
    <property type="entry name" value="P-loop containing nucleotide triphosphate hydrolases"/>
    <property type="match status" value="1"/>
</dbReference>
<dbReference type="GO" id="GO:0005524">
    <property type="term" value="F:ATP binding"/>
    <property type="evidence" value="ECO:0007669"/>
    <property type="project" value="UniProtKB-KW"/>
</dbReference>
<evidence type="ECO:0000313" key="3">
    <source>
        <dbReference type="EMBL" id="MFA4804850.1"/>
    </source>
</evidence>
<feature type="domain" description="ATPase" evidence="1">
    <location>
        <begin position="6"/>
        <end position="199"/>
    </location>
</feature>
<dbReference type="Pfam" id="PF01637">
    <property type="entry name" value="ATPase_2"/>
    <property type="match status" value="1"/>
</dbReference>
<keyword evidence="3" id="KW-0547">Nucleotide-binding</keyword>
<dbReference type="PANTHER" id="PTHR34704:SF2">
    <property type="entry name" value="ATPASE"/>
    <property type="match status" value="1"/>
</dbReference>
<dbReference type="EMBL" id="JARRIG010000005">
    <property type="protein sequence ID" value="MFA4804850.1"/>
    <property type="molecule type" value="Genomic_DNA"/>
</dbReference>
<dbReference type="SUPFAM" id="SSF52540">
    <property type="entry name" value="P-loop containing nucleoside triphosphate hydrolases"/>
    <property type="match status" value="1"/>
</dbReference>
<gene>
    <name evidence="3" type="ORF">P8X34_08945</name>
</gene>
<dbReference type="RefSeq" id="WP_372824041.1">
    <property type="nucleotide sequence ID" value="NZ_JARRIF010000005.1"/>
</dbReference>
<dbReference type="PANTHER" id="PTHR34704">
    <property type="entry name" value="ATPASE"/>
    <property type="match status" value="1"/>
</dbReference>
<protein>
    <submittedName>
        <fullName evidence="3">ATP-binding protein</fullName>
    </submittedName>
</protein>
<dbReference type="SUPFAM" id="SSF46785">
    <property type="entry name" value="Winged helix' DNA-binding domain"/>
    <property type="match status" value="1"/>
</dbReference>
<feature type="domain" description="DUF234" evidence="2">
    <location>
        <begin position="305"/>
        <end position="404"/>
    </location>
</feature>
<dbReference type="Pfam" id="PF03008">
    <property type="entry name" value="DUF234"/>
    <property type="match status" value="1"/>
</dbReference>
<dbReference type="InterPro" id="IPR004256">
    <property type="entry name" value="DUF234"/>
</dbReference>
<dbReference type="SUPFAM" id="SSF52980">
    <property type="entry name" value="Restriction endonuclease-like"/>
    <property type="match status" value="1"/>
</dbReference>
<dbReference type="InterPro" id="IPR011579">
    <property type="entry name" value="ATPase_dom"/>
</dbReference>
<dbReference type="Proteomes" id="UP001571980">
    <property type="component" value="Unassembled WGS sequence"/>
</dbReference>
<name>A0ABV4T581_9EURY</name>
<proteinExistence type="predicted"/>
<accession>A0ABV4T581</accession>
<keyword evidence="4" id="KW-1185">Reference proteome</keyword>
<reference evidence="3 4" key="1">
    <citation type="submission" date="2023-03" db="EMBL/GenBank/DDBJ databases">
        <title>Speciation in Pyrococcus: adaptation to high temperature as a mechanism.</title>
        <authorList>
            <person name="Gu J."/>
        </authorList>
    </citation>
    <scope>NUCLEOTIDE SEQUENCE [LARGE SCALE GENOMIC DNA]</scope>
    <source>
        <strain evidence="3 4">LMOA34</strain>
    </source>
</reference>